<name>A0ABY9YT75_9GAMM</name>
<accession>A0ABY9YT75</accession>
<organism evidence="1 2">
    <name type="scientific">Stenotrophomonas oahuensis</name>
    <dbReference type="NCBI Taxonomy" id="3003271"/>
    <lineage>
        <taxon>Bacteria</taxon>
        <taxon>Pseudomonadati</taxon>
        <taxon>Pseudomonadota</taxon>
        <taxon>Gammaproteobacteria</taxon>
        <taxon>Lysobacterales</taxon>
        <taxon>Lysobacteraceae</taxon>
        <taxon>Stenotrophomonas</taxon>
    </lineage>
</organism>
<dbReference type="RefSeq" id="WP_311193179.1">
    <property type="nucleotide sequence ID" value="NZ_CP115541.1"/>
</dbReference>
<sequence length="138" mass="15474">MIGLREYMDDGLDAEKFRKITLVINAPLKEGDHIDLSREPNRGFYGTGLSYMPGKAGCYGYLTAGTLTVEKVEAQTVRLQLDAQFELKSPTEFEGACGTLQYNNTIIARQRYLQELGPWEGVPREADYFEEGAPGYTH</sequence>
<evidence type="ECO:0000313" key="1">
    <source>
        <dbReference type="EMBL" id="WNH54066.1"/>
    </source>
</evidence>
<keyword evidence="2" id="KW-1185">Reference proteome</keyword>
<dbReference type="EMBL" id="CP115541">
    <property type="protein sequence ID" value="WNH54066.1"/>
    <property type="molecule type" value="Genomic_DNA"/>
</dbReference>
<protein>
    <submittedName>
        <fullName evidence="1">Uncharacterized protein</fullName>
    </submittedName>
</protein>
<gene>
    <name evidence="1" type="ORF">PDM29_07250</name>
</gene>
<dbReference type="Proteomes" id="UP001302072">
    <property type="component" value="Chromosome"/>
</dbReference>
<reference evidence="1 2" key="1">
    <citation type="submission" date="2022-12" db="EMBL/GenBank/DDBJ databases">
        <title>Two new species, Stenotrophomonas aracearum and Stenotrophomonas oahuensis, isolated from Anthurium (Araceae family) in Hawaii.</title>
        <authorList>
            <person name="Chunag S.C."/>
            <person name="Dobhal S."/>
            <person name="Alvarez A."/>
            <person name="Arif M."/>
        </authorList>
    </citation>
    <scope>NUCLEOTIDE SEQUENCE [LARGE SCALE GENOMIC DNA]</scope>
    <source>
        <strain evidence="1 2">A5586</strain>
    </source>
</reference>
<proteinExistence type="predicted"/>
<evidence type="ECO:0000313" key="2">
    <source>
        <dbReference type="Proteomes" id="UP001302072"/>
    </source>
</evidence>